<accession>A0A8T0NIN3</accession>
<keyword evidence="2" id="KW-1185">Reference proteome</keyword>
<dbReference type="Proteomes" id="UP000823388">
    <property type="component" value="Chromosome 9K"/>
</dbReference>
<organism evidence="1 2">
    <name type="scientific">Panicum virgatum</name>
    <name type="common">Blackwell switchgrass</name>
    <dbReference type="NCBI Taxonomy" id="38727"/>
    <lineage>
        <taxon>Eukaryota</taxon>
        <taxon>Viridiplantae</taxon>
        <taxon>Streptophyta</taxon>
        <taxon>Embryophyta</taxon>
        <taxon>Tracheophyta</taxon>
        <taxon>Spermatophyta</taxon>
        <taxon>Magnoliopsida</taxon>
        <taxon>Liliopsida</taxon>
        <taxon>Poales</taxon>
        <taxon>Poaceae</taxon>
        <taxon>PACMAD clade</taxon>
        <taxon>Panicoideae</taxon>
        <taxon>Panicodae</taxon>
        <taxon>Paniceae</taxon>
        <taxon>Panicinae</taxon>
        <taxon>Panicum</taxon>
        <taxon>Panicum sect. Hiantes</taxon>
    </lineage>
</organism>
<evidence type="ECO:0000313" key="2">
    <source>
        <dbReference type="Proteomes" id="UP000823388"/>
    </source>
</evidence>
<gene>
    <name evidence="1" type="ORF">PVAP13_9KG070257</name>
</gene>
<dbReference type="AlphaFoldDB" id="A0A8T0NIN3"/>
<proteinExistence type="predicted"/>
<evidence type="ECO:0000313" key="1">
    <source>
        <dbReference type="EMBL" id="KAG2546956.1"/>
    </source>
</evidence>
<reference evidence="1" key="1">
    <citation type="submission" date="2020-05" db="EMBL/GenBank/DDBJ databases">
        <title>WGS assembly of Panicum virgatum.</title>
        <authorList>
            <person name="Lovell J.T."/>
            <person name="Jenkins J."/>
            <person name="Shu S."/>
            <person name="Juenger T.E."/>
            <person name="Schmutz J."/>
        </authorList>
    </citation>
    <scope>NUCLEOTIDE SEQUENCE</scope>
    <source>
        <strain evidence="1">AP13</strain>
    </source>
</reference>
<protein>
    <submittedName>
        <fullName evidence="1">Uncharacterized protein</fullName>
    </submittedName>
</protein>
<dbReference type="EMBL" id="CM029053">
    <property type="protein sequence ID" value="KAG2546956.1"/>
    <property type="molecule type" value="Genomic_DNA"/>
</dbReference>
<comment type="caution">
    <text evidence="1">The sequence shown here is derived from an EMBL/GenBank/DDBJ whole genome shotgun (WGS) entry which is preliminary data.</text>
</comment>
<name>A0A8T0NIN3_PANVG</name>
<sequence>MRISLSTSNYQVIKPPADTQVYLHNGLYLGKSEKGVYCALVDHLDGSCRLRVWILSESCHQVEWVLSHQVDLKSVLARLKYDDQQSDGPWIFQDINYYGNDEEFRNDDGEIEPAEFEWDSDNDTVLQPAEFEWDSDNDNVVHDGAYPIDEYNEYIDFLGFHPYKEVVFLSESLSRGLAYHLNSSKAQDLGYLYPTNYEETALANHQLIIDSFPYTPCLLDMYGGVP</sequence>
<dbReference type="PANTHER" id="PTHR34591">
    <property type="entry name" value="OS03G0653100 PROTEIN-RELATED"/>
    <property type="match status" value="1"/>
</dbReference>